<evidence type="ECO:0000313" key="6">
    <source>
        <dbReference type="Proteomes" id="UP000749040"/>
    </source>
</evidence>
<keyword evidence="1" id="KW-0805">Transcription regulation</keyword>
<keyword evidence="6" id="KW-1185">Reference proteome</keyword>
<accession>A0ABS2TYE9</accession>
<evidence type="ECO:0000256" key="1">
    <source>
        <dbReference type="ARBA" id="ARBA00023015"/>
    </source>
</evidence>
<dbReference type="PANTHER" id="PTHR33204:SF37">
    <property type="entry name" value="HTH-TYPE TRANSCRIPTIONAL REGULATOR YODB"/>
    <property type="match status" value="1"/>
</dbReference>
<evidence type="ECO:0000313" key="5">
    <source>
        <dbReference type="EMBL" id="MBM9508021.1"/>
    </source>
</evidence>
<organism evidence="5 6">
    <name type="scientific">Actinacidiphila acididurans</name>
    <dbReference type="NCBI Taxonomy" id="2784346"/>
    <lineage>
        <taxon>Bacteria</taxon>
        <taxon>Bacillati</taxon>
        <taxon>Actinomycetota</taxon>
        <taxon>Actinomycetes</taxon>
        <taxon>Kitasatosporales</taxon>
        <taxon>Streptomycetaceae</taxon>
        <taxon>Actinacidiphila</taxon>
    </lineage>
</organism>
<dbReference type="InterPro" id="IPR002577">
    <property type="entry name" value="HTH_HxlR"/>
</dbReference>
<evidence type="ECO:0000256" key="3">
    <source>
        <dbReference type="ARBA" id="ARBA00023163"/>
    </source>
</evidence>
<dbReference type="Gene3D" id="1.10.10.10">
    <property type="entry name" value="Winged helix-like DNA-binding domain superfamily/Winged helix DNA-binding domain"/>
    <property type="match status" value="2"/>
</dbReference>
<name>A0ABS2TYE9_9ACTN</name>
<dbReference type="InterPro" id="IPR011991">
    <property type="entry name" value="ArsR-like_HTH"/>
</dbReference>
<dbReference type="InterPro" id="IPR036388">
    <property type="entry name" value="WH-like_DNA-bd_sf"/>
</dbReference>
<dbReference type="InterPro" id="IPR036390">
    <property type="entry name" value="WH_DNA-bd_sf"/>
</dbReference>
<keyword evidence="3" id="KW-0804">Transcription</keyword>
<evidence type="ECO:0000256" key="2">
    <source>
        <dbReference type="ARBA" id="ARBA00023125"/>
    </source>
</evidence>
<dbReference type="Proteomes" id="UP000749040">
    <property type="component" value="Unassembled WGS sequence"/>
</dbReference>
<keyword evidence="2" id="KW-0238">DNA-binding</keyword>
<dbReference type="CDD" id="cd00090">
    <property type="entry name" value="HTH_ARSR"/>
    <property type="match status" value="1"/>
</dbReference>
<dbReference type="Pfam" id="PF01638">
    <property type="entry name" value="HxlR"/>
    <property type="match status" value="2"/>
</dbReference>
<proteinExistence type="predicted"/>
<dbReference type="PROSITE" id="PS51118">
    <property type="entry name" value="HTH_HXLR"/>
    <property type="match status" value="1"/>
</dbReference>
<sequence>MPTFTQPLTPAFGAFDSQRVEDTLALMAPKWTTWSLQTLAQRGGPMRVRDIATRLPFVSEQFVSKRLAQMQADGLVIRVGDRRGAPYQLSAFGAALVPVHHALADWSESHLKLGPMAGAERVEDALRRLHLRHSTTVIQALGSGPMRFVAIAEQSGLDDSYARARLVRLQFDGLVTRTGPRHGDPYTLTHAGAALGPVYAAVALWYDAAAAARRHTAAPAVAETRVSTGAVLPPEGARSTAALRRSPLVPGALFSPAAQAQPPVPTAVTAAAVPFRGR</sequence>
<reference evidence="5 6" key="1">
    <citation type="submission" date="2021-01" db="EMBL/GenBank/DDBJ databases">
        <title>Streptomyces acididurans sp. nov., isolated from a peat swamp forest soil.</title>
        <authorList>
            <person name="Chantavorakit T."/>
            <person name="Duangmal K."/>
        </authorList>
    </citation>
    <scope>NUCLEOTIDE SEQUENCE [LARGE SCALE GENOMIC DNA]</scope>
    <source>
        <strain evidence="5 6">KK5PA1</strain>
    </source>
</reference>
<protein>
    <submittedName>
        <fullName evidence="5">Winged helix-turn-helix transcriptional regulator</fullName>
    </submittedName>
</protein>
<dbReference type="SUPFAM" id="SSF46785">
    <property type="entry name" value="Winged helix' DNA-binding domain"/>
    <property type="match status" value="2"/>
</dbReference>
<evidence type="ECO:0000259" key="4">
    <source>
        <dbReference type="PROSITE" id="PS51118"/>
    </source>
</evidence>
<dbReference type="PANTHER" id="PTHR33204">
    <property type="entry name" value="TRANSCRIPTIONAL REGULATOR, MARR FAMILY"/>
    <property type="match status" value="1"/>
</dbReference>
<feature type="domain" description="HTH hxlR-type" evidence="4">
    <location>
        <begin position="9"/>
        <end position="115"/>
    </location>
</feature>
<comment type="caution">
    <text evidence="5">The sequence shown here is derived from an EMBL/GenBank/DDBJ whole genome shotgun (WGS) entry which is preliminary data.</text>
</comment>
<dbReference type="RefSeq" id="WP_205359883.1">
    <property type="nucleotide sequence ID" value="NZ_JADKYB010000015.1"/>
</dbReference>
<gene>
    <name evidence="5" type="ORF">ITX44_26415</name>
</gene>
<dbReference type="EMBL" id="JADKYB010000015">
    <property type="protein sequence ID" value="MBM9508021.1"/>
    <property type="molecule type" value="Genomic_DNA"/>
</dbReference>